<gene>
    <name evidence="1" type="ORF">GCM10022244_30100</name>
</gene>
<accession>A0ABP7MEV3</accession>
<reference evidence="2" key="1">
    <citation type="journal article" date="2019" name="Int. J. Syst. Evol. Microbiol.">
        <title>The Global Catalogue of Microorganisms (GCM) 10K type strain sequencing project: providing services to taxonomists for standard genome sequencing and annotation.</title>
        <authorList>
            <consortium name="The Broad Institute Genomics Platform"/>
            <consortium name="The Broad Institute Genome Sequencing Center for Infectious Disease"/>
            <person name="Wu L."/>
            <person name="Ma J."/>
        </authorList>
    </citation>
    <scope>NUCLEOTIDE SEQUENCE [LARGE SCALE GENOMIC DNA]</scope>
    <source>
        <strain evidence="2">JCM 16956</strain>
    </source>
</reference>
<comment type="caution">
    <text evidence="1">The sequence shown here is derived from an EMBL/GenBank/DDBJ whole genome shotgun (WGS) entry which is preliminary data.</text>
</comment>
<protein>
    <submittedName>
        <fullName evidence="1">Uncharacterized protein</fullName>
    </submittedName>
</protein>
<sequence length="99" mass="10239">MAEEAPEEITEVIRDLRLCRVAVGAGGEPRVRGAVPVLRSGGRCTAGLPAVVAAVLPAPPAGAWGVPPDRASDRRWASVSLVPVAECVSPSRFRLGTVT</sequence>
<evidence type="ECO:0000313" key="1">
    <source>
        <dbReference type="EMBL" id="GAA3918901.1"/>
    </source>
</evidence>
<organism evidence="1 2">
    <name type="scientific">Streptomyces gulbargensis</name>
    <dbReference type="NCBI Taxonomy" id="364901"/>
    <lineage>
        <taxon>Bacteria</taxon>
        <taxon>Bacillati</taxon>
        <taxon>Actinomycetota</taxon>
        <taxon>Actinomycetes</taxon>
        <taxon>Kitasatosporales</taxon>
        <taxon>Streptomycetaceae</taxon>
        <taxon>Streptomyces</taxon>
    </lineage>
</organism>
<proteinExistence type="predicted"/>
<dbReference type="Proteomes" id="UP001501000">
    <property type="component" value="Unassembled WGS sequence"/>
</dbReference>
<name>A0ABP7MEV3_9ACTN</name>
<evidence type="ECO:0000313" key="2">
    <source>
        <dbReference type="Proteomes" id="UP001501000"/>
    </source>
</evidence>
<dbReference type="EMBL" id="BAABAJ010000008">
    <property type="protein sequence ID" value="GAA3918901.1"/>
    <property type="molecule type" value="Genomic_DNA"/>
</dbReference>
<keyword evidence="2" id="KW-1185">Reference proteome</keyword>